<evidence type="ECO:0000313" key="3">
    <source>
        <dbReference type="Proteomes" id="UP000017559"/>
    </source>
</evidence>
<dbReference type="HOGENOM" id="CLU_1289240_0_0_1"/>
<keyword evidence="3" id="KW-1185">Reference proteome</keyword>
<reference evidence="2 3" key="1">
    <citation type="journal article" date="2014" name="BMC Genomics">
        <title>Genome and secretome analysis of the hemibiotrophic fungal pathogen, Moniliophthora roreri, which causes frosty pod rot disease of cacao: mechanisms of the biotrophic and necrotrophic phases.</title>
        <authorList>
            <person name="Meinhardt L.W."/>
            <person name="Costa G.G.L."/>
            <person name="Thomazella D.P.T."/>
            <person name="Teixeira P.J.P.L."/>
            <person name="Carazzolle M.F."/>
            <person name="Schuster S.C."/>
            <person name="Carlson J.E."/>
            <person name="Guiltinan M.J."/>
            <person name="Mieczkowski P."/>
            <person name="Farmer A."/>
            <person name="Ramaraj T."/>
            <person name="Crozier J."/>
            <person name="Davis R.E."/>
            <person name="Shao J."/>
            <person name="Melnick R.L."/>
            <person name="Pereira G.A.G."/>
            <person name="Bailey B.A."/>
        </authorList>
    </citation>
    <scope>NUCLEOTIDE SEQUENCE [LARGE SCALE GENOMIC DNA]</scope>
    <source>
        <strain evidence="2 3">MCA 2997</strain>
    </source>
</reference>
<feature type="compositionally biased region" description="Basic and acidic residues" evidence="1">
    <location>
        <begin position="74"/>
        <end position="89"/>
    </location>
</feature>
<comment type="caution">
    <text evidence="2">The sequence shown here is derived from an EMBL/GenBank/DDBJ whole genome shotgun (WGS) entry which is preliminary data.</text>
</comment>
<gene>
    <name evidence="2" type="ORF">Moror_15597</name>
</gene>
<evidence type="ECO:0000313" key="2">
    <source>
        <dbReference type="EMBL" id="ESK83428.1"/>
    </source>
</evidence>
<dbReference type="KEGG" id="mrr:Moror_15597"/>
<accession>V2W9E7</accession>
<feature type="compositionally biased region" description="Basic and acidic residues" evidence="1">
    <location>
        <begin position="149"/>
        <end position="163"/>
    </location>
</feature>
<organism evidence="2 3">
    <name type="scientific">Moniliophthora roreri (strain MCA 2997)</name>
    <name type="common">Cocoa frosty pod rot fungus</name>
    <name type="synonym">Crinipellis roreri</name>
    <dbReference type="NCBI Taxonomy" id="1381753"/>
    <lineage>
        <taxon>Eukaryota</taxon>
        <taxon>Fungi</taxon>
        <taxon>Dikarya</taxon>
        <taxon>Basidiomycota</taxon>
        <taxon>Agaricomycotina</taxon>
        <taxon>Agaricomycetes</taxon>
        <taxon>Agaricomycetidae</taxon>
        <taxon>Agaricales</taxon>
        <taxon>Marasmiineae</taxon>
        <taxon>Marasmiaceae</taxon>
        <taxon>Moniliophthora</taxon>
    </lineage>
</organism>
<proteinExistence type="predicted"/>
<dbReference type="EMBL" id="AWSO01001545">
    <property type="protein sequence ID" value="ESK83428.1"/>
    <property type="molecule type" value="Genomic_DNA"/>
</dbReference>
<dbReference type="AlphaFoldDB" id="V2W9E7"/>
<evidence type="ECO:0000256" key="1">
    <source>
        <dbReference type="SAM" id="MobiDB-lite"/>
    </source>
</evidence>
<feature type="compositionally biased region" description="Basic and acidic residues" evidence="1">
    <location>
        <begin position="118"/>
        <end position="136"/>
    </location>
</feature>
<protein>
    <submittedName>
        <fullName evidence="2">Uncharacterized protein</fullName>
    </submittedName>
</protein>
<feature type="region of interest" description="Disordered" evidence="1">
    <location>
        <begin position="1"/>
        <end position="214"/>
    </location>
</feature>
<sequence>MHAIRPPSSLPSFPAIPSRSKDLVPSSSSPTPTPAKPVSRIRRVMRFRNVFGRTRSSSSEDEIDESTLTMDAPTRAHDTSGSDRSRDSDGNTVEQNTNSAPITPPPQRPPPRRAVRPRAADIFEGGRRLDSGTERDWDLEEMIEGSEGVDNREGELPKYDKAGRPPKYGELADVGVGRRVAEPPARTQPSTEYPPRTPPPRYSSEFTLVIPTCS</sequence>
<name>V2W9E7_MONRO</name>
<dbReference type="Proteomes" id="UP000017559">
    <property type="component" value="Unassembled WGS sequence"/>
</dbReference>